<dbReference type="KEGG" id="wco:G7084_04095"/>
<organism evidence="1 2">
    <name type="scientific">Weissella coleopterorum</name>
    <dbReference type="NCBI Taxonomy" id="2714949"/>
    <lineage>
        <taxon>Bacteria</taxon>
        <taxon>Bacillati</taxon>
        <taxon>Bacillota</taxon>
        <taxon>Bacilli</taxon>
        <taxon>Lactobacillales</taxon>
        <taxon>Lactobacillaceae</taxon>
        <taxon>Weissella</taxon>
    </lineage>
</organism>
<evidence type="ECO:0000313" key="1">
    <source>
        <dbReference type="EMBL" id="QIL50565.1"/>
    </source>
</evidence>
<evidence type="ECO:0000313" key="2">
    <source>
        <dbReference type="Proteomes" id="UP000500741"/>
    </source>
</evidence>
<dbReference type="RefSeq" id="WP_166010296.1">
    <property type="nucleotide sequence ID" value="NZ_CP049888.1"/>
</dbReference>
<accession>A0A6G8B026</accession>
<gene>
    <name evidence="1" type="ORF">G7084_04095</name>
</gene>
<protein>
    <submittedName>
        <fullName evidence="1">Uncharacterized protein</fullName>
    </submittedName>
</protein>
<dbReference type="Proteomes" id="UP000500741">
    <property type="component" value="Chromosome"/>
</dbReference>
<reference evidence="1 2" key="1">
    <citation type="submission" date="2020-03" db="EMBL/GenBank/DDBJ databases">
        <title>Weissella sp. nov., isolated from Cybister lewisianus.</title>
        <authorList>
            <person name="Hyun D.-W."/>
            <person name="Bae J.-W."/>
        </authorList>
    </citation>
    <scope>NUCLEOTIDE SEQUENCE [LARGE SCALE GENOMIC DNA]</scope>
    <source>
        <strain evidence="1 2">HDW19</strain>
    </source>
</reference>
<dbReference type="EMBL" id="CP049888">
    <property type="protein sequence ID" value="QIL50565.1"/>
    <property type="molecule type" value="Genomic_DNA"/>
</dbReference>
<dbReference type="AlphaFoldDB" id="A0A6G8B026"/>
<name>A0A6G8B026_9LACO</name>
<proteinExistence type="predicted"/>
<keyword evidence="2" id="KW-1185">Reference proteome</keyword>
<sequence length="125" mass="14408">MDKQTIKNVKRFFKTTVLYIGNMAQARLTETDQRVITDEFITTLPGYDTSKAVKALQTIIEACDTMNDKQKLVFELRCLKGKSWRDTLPLLELHKSRAQVVYNQSVLIFAENFAPIKDLRGVDHE</sequence>